<accession>A0A0E9U819</accession>
<name>A0A0E9U819_ANGAN</name>
<reference evidence="1" key="1">
    <citation type="submission" date="2014-11" db="EMBL/GenBank/DDBJ databases">
        <authorList>
            <person name="Amaro Gonzalez C."/>
        </authorList>
    </citation>
    <scope>NUCLEOTIDE SEQUENCE</scope>
</reference>
<evidence type="ECO:0000313" key="1">
    <source>
        <dbReference type="EMBL" id="JAH62059.1"/>
    </source>
</evidence>
<organism evidence="1">
    <name type="scientific">Anguilla anguilla</name>
    <name type="common">European freshwater eel</name>
    <name type="synonym">Muraena anguilla</name>
    <dbReference type="NCBI Taxonomy" id="7936"/>
    <lineage>
        <taxon>Eukaryota</taxon>
        <taxon>Metazoa</taxon>
        <taxon>Chordata</taxon>
        <taxon>Craniata</taxon>
        <taxon>Vertebrata</taxon>
        <taxon>Euteleostomi</taxon>
        <taxon>Actinopterygii</taxon>
        <taxon>Neopterygii</taxon>
        <taxon>Teleostei</taxon>
        <taxon>Anguilliformes</taxon>
        <taxon>Anguillidae</taxon>
        <taxon>Anguilla</taxon>
    </lineage>
</organism>
<protein>
    <submittedName>
        <fullName evidence="1">Uncharacterized protein</fullName>
    </submittedName>
</protein>
<sequence length="44" mass="5184">MCNRFLHRGDRNIGNFKLKLQVLTAIFRSSLLCGVDSRMKRIFK</sequence>
<dbReference type="AlphaFoldDB" id="A0A0E9U819"/>
<reference evidence="1" key="2">
    <citation type="journal article" date="2015" name="Fish Shellfish Immunol.">
        <title>Early steps in the European eel (Anguilla anguilla)-Vibrio vulnificus interaction in the gills: Role of the RtxA13 toxin.</title>
        <authorList>
            <person name="Callol A."/>
            <person name="Pajuelo D."/>
            <person name="Ebbesson L."/>
            <person name="Teles M."/>
            <person name="MacKenzie S."/>
            <person name="Amaro C."/>
        </authorList>
    </citation>
    <scope>NUCLEOTIDE SEQUENCE</scope>
</reference>
<dbReference type="EMBL" id="GBXM01046518">
    <property type="protein sequence ID" value="JAH62059.1"/>
    <property type="molecule type" value="Transcribed_RNA"/>
</dbReference>
<proteinExistence type="predicted"/>